<dbReference type="Proteomes" id="UP000541444">
    <property type="component" value="Unassembled WGS sequence"/>
</dbReference>
<dbReference type="AlphaFoldDB" id="A0A7J7L3E6"/>
<gene>
    <name evidence="1" type="ORF">GIB67_030915</name>
</gene>
<organism evidence="1 2">
    <name type="scientific">Kingdonia uniflora</name>
    <dbReference type="NCBI Taxonomy" id="39325"/>
    <lineage>
        <taxon>Eukaryota</taxon>
        <taxon>Viridiplantae</taxon>
        <taxon>Streptophyta</taxon>
        <taxon>Embryophyta</taxon>
        <taxon>Tracheophyta</taxon>
        <taxon>Spermatophyta</taxon>
        <taxon>Magnoliopsida</taxon>
        <taxon>Ranunculales</taxon>
        <taxon>Circaeasteraceae</taxon>
        <taxon>Kingdonia</taxon>
    </lineage>
</organism>
<sequence length="67" mass="8114">MNDLYTLYPKQWLENEVIDVYIKTLIQYFNTQHRALEDKEKIMAADAFSYQYISRAFNVWTRNMSSP</sequence>
<dbReference type="EMBL" id="JACGCM010002660">
    <property type="protein sequence ID" value="KAF6137151.1"/>
    <property type="molecule type" value="Genomic_DNA"/>
</dbReference>
<reference evidence="1 2" key="1">
    <citation type="journal article" date="2020" name="IScience">
        <title>Genome Sequencing of the Endangered Kingdonia uniflora (Circaeasteraceae, Ranunculales) Reveals Potential Mechanisms of Evolutionary Specialization.</title>
        <authorList>
            <person name="Sun Y."/>
            <person name="Deng T."/>
            <person name="Zhang A."/>
            <person name="Moore M.J."/>
            <person name="Landis J.B."/>
            <person name="Lin N."/>
            <person name="Zhang H."/>
            <person name="Zhang X."/>
            <person name="Huang J."/>
            <person name="Zhang X."/>
            <person name="Sun H."/>
            <person name="Wang H."/>
        </authorList>
    </citation>
    <scope>NUCLEOTIDE SEQUENCE [LARGE SCALE GENOMIC DNA]</scope>
    <source>
        <strain evidence="1">TB1705</strain>
        <tissue evidence="1">Leaf</tissue>
    </source>
</reference>
<evidence type="ECO:0000313" key="1">
    <source>
        <dbReference type="EMBL" id="KAF6137151.1"/>
    </source>
</evidence>
<dbReference type="Gene3D" id="3.40.395.10">
    <property type="entry name" value="Adenoviral Proteinase, Chain A"/>
    <property type="match status" value="1"/>
</dbReference>
<comment type="caution">
    <text evidence="1">The sequence shown here is derived from an EMBL/GenBank/DDBJ whole genome shotgun (WGS) entry which is preliminary data.</text>
</comment>
<dbReference type="SUPFAM" id="SSF54001">
    <property type="entry name" value="Cysteine proteinases"/>
    <property type="match status" value="1"/>
</dbReference>
<dbReference type="InterPro" id="IPR038765">
    <property type="entry name" value="Papain-like_cys_pep_sf"/>
</dbReference>
<evidence type="ECO:0000313" key="2">
    <source>
        <dbReference type="Proteomes" id="UP000541444"/>
    </source>
</evidence>
<accession>A0A7J7L3E6</accession>
<keyword evidence="2" id="KW-1185">Reference proteome</keyword>
<protein>
    <submittedName>
        <fullName evidence="1">Uncharacterized protein</fullName>
    </submittedName>
</protein>
<name>A0A7J7L3E6_9MAGN</name>
<proteinExistence type="predicted"/>